<feature type="compositionally biased region" description="Basic and acidic residues" evidence="1">
    <location>
        <begin position="188"/>
        <end position="199"/>
    </location>
</feature>
<sequence length="247" mass="28701">MQKAVACGKHNVVAWLLFNCDHDMFDMENLMNKACSFGWLDIVKWLFEKMNHDSLDLKEILNQACRYGLFDIVTLVLENTDHKKVRYIVKYVLENNDHKSLYIMEAVSIIYSSIMDDDDGISDQRKKYEPLIKLMLCEKNDPKHLGIKEAMNTACSRSHFDLVEWMLANIENILFDFANCTRDKGTGEREIIENDKSEEQEMEEQEGEKEDNEGGDKEDEDKERENINGKKKQIHTFGQADSQASKS</sequence>
<reference evidence="2" key="1">
    <citation type="submission" date="2021-03" db="EMBL/GenBank/DDBJ databases">
        <authorList>
            <person name="Bekaert M."/>
        </authorList>
    </citation>
    <scope>NUCLEOTIDE SEQUENCE</scope>
</reference>
<name>A0A8S3UU47_MYTED</name>
<dbReference type="AlphaFoldDB" id="A0A8S3UU47"/>
<feature type="region of interest" description="Disordered" evidence="1">
    <location>
        <begin position="188"/>
        <end position="247"/>
    </location>
</feature>
<dbReference type="Pfam" id="PF12796">
    <property type="entry name" value="Ank_2"/>
    <property type="match status" value="1"/>
</dbReference>
<accession>A0A8S3UU47</accession>
<evidence type="ECO:0000313" key="2">
    <source>
        <dbReference type="EMBL" id="CAG2249517.1"/>
    </source>
</evidence>
<dbReference type="PANTHER" id="PTHR46586">
    <property type="entry name" value="ANKYRIN REPEAT-CONTAINING PROTEIN"/>
    <property type="match status" value="1"/>
</dbReference>
<gene>
    <name evidence="2" type="ORF">MEDL_61271</name>
</gene>
<dbReference type="InterPro" id="IPR052050">
    <property type="entry name" value="SecEffector_AnkRepeat"/>
</dbReference>
<comment type="caution">
    <text evidence="2">The sequence shown here is derived from an EMBL/GenBank/DDBJ whole genome shotgun (WGS) entry which is preliminary data.</text>
</comment>
<organism evidence="2 3">
    <name type="scientific">Mytilus edulis</name>
    <name type="common">Blue mussel</name>
    <dbReference type="NCBI Taxonomy" id="6550"/>
    <lineage>
        <taxon>Eukaryota</taxon>
        <taxon>Metazoa</taxon>
        <taxon>Spiralia</taxon>
        <taxon>Lophotrochozoa</taxon>
        <taxon>Mollusca</taxon>
        <taxon>Bivalvia</taxon>
        <taxon>Autobranchia</taxon>
        <taxon>Pteriomorphia</taxon>
        <taxon>Mytilida</taxon>
        <taxon>Mytiloidea</taxon>
        <taxon>Mytilidae</taxon>
        <taxon>Mytilinae</taxon>
        <taxon>Mytilus</taxon>
    </lineage>
</organism>
<keyword evidence="3" id="KW-1185">Reference proteome</keyword>
<evidence type="ECO:0000313" key="3">
    <source>
        <dbReference type="Proteomes" id="UP000683360"/>
    </source>
</evidence>
<proteinExistence type="predicted"/>
<dbReference type="Gene3D" id="1.25.40.20">
    <property type="entry name" value="Ankyrin repeat-containing domain"/>
    <property type="match status" value="1"/>
</dbReference>
<evidence type="ECO:0008006" key="4">
    <source>
        <dbReference type="Google" id="ProtNLM"/>
    </source>
</evidence>
<dbReference type="Proteomes" id="UP000683360">
    <property type="component" value="Unassembled WGS sequence"/>
</dbReference>
<protein>
    <recommendedName>
        <fullName evidence="4">Ankyrin repeat protein</fullName>
    </recommendedName>
</protein>
<dbReference type="EMBL" id="CAJPWZ010002973">
    <property type="protein sequence ID" value="CAG2249517.1"/>
    <property type="molecule type" value="Genomic_DNA"/>
</dbReference>
<feature type="compositionally biased region" description="Acidic residues" evidence="1">
    <location>
        <begin position="200"/>
        <end position="222"/>
    </location>
</feature>
<dbReference type="PANTHER" id="PTHR46586:SF3">
    <property type="entry name" value="ANKYRIN REPEAT-CONTAINING PROTEIN"/>
    <property type="match status" value="1"/>
</dbReference>
<dbReference type="InterPro" id="IPR002110">
    <property type="entry name" value="Ankyrin_rpt"/>
</dbReference>
<dbReference type="InterPro" id="IPR036770">
    <property type="entry name" value="Ankyrin_rpt-contain_sf"/>
</dbReference>
<evidence type="ECO:0000256" key="1">
    <source>
        <dbReference type="SAM" id="MobiDB-lite"/>
    </source>
</evidence>